<keyword evidence="1" id="KW-0812">Transmembrane</keyword>
<protein>
    <submittedName>
        <fullName evidence="2">Uncharacterized protein</fullName>
    </submittedName>
</protein>
<keyword evidence="1" id="KW-0472">Membrane</keyword>
<accession>A0ABS5STN2</accession>
<proteinExistence type="predicted"/>
<comment type="caution">
    <text evidence="2">The sequence shown here is derived from an EMBL/GenBank/DDBJ whole genome shotgun (WGS) entry which is preliminary data.</text>
</comment>
<keyword evidence="1" id="KW-1133">Transmembrane helix</keyword>
<keyword evidence="3" id="KW-1185">Reference proteome</keyword>
<sequence length="55" mass="6209">MNISPEELEKIIQNVIEKALKKAFIRYLKLAIGVPIVLILIISLVAFTFLKLNGQ</sequence>
<organism evidence="2 3">
    <name type="scientific">Rosenbergiella gaditana</name>
    <dbReference type="NCBI Taxonomy" id="2726987"/>
    <lineage>
        <taxon>Bacteria</taxon>
        <taxon>Pseudomonadati</taxon>
        <taxon>Pseudomonadota</taxon>
        <taxon>Gammaproteobacteria</taxon>
        <taxon>Enterobacterales</taxon>
        <taxon>Erwiniaceae</taxon>
        <taxon>Rosenbergiella</taxon>
    </lineage>
</organism>
<evidence type="ECO:0000313" key="2">
    <source>
        <dbReference type="EMBL" id="MBT0723458.1"/>
    </source>
</evidence>
<dbReference type="EMBL" id="JABBFR010000003">
    <property type="protein sequence ID" value="MBT0723458.1"/>
    <property type="molecule type" value="Genomic_DNA"/>
</dbReference>
<gene>
    <name evidence="2" type="ORF">HH682_03165</name>
</gene>
<name>A0ABS5STN2_9GAMM</name>
<evidence type="ECO:0000256" key="1">
    <source>
        <dbReference type="SAM" id="Phobius"/>
    </source>
</evidence>
<dbReference type="RefSeq" id="WP_214236171.1">
    <property type="nucleotide sequence ID" value="NZ_JABBFR010000003.1"/>
</dbReference>
<feature type="transmembrane region" description="Helical" evidence="1">
    <location>
        <begin position="27"/>
        <end position="50"/>
    </location>
</feature>
<reference evidence="2 3" key="1">
    <citation type="submission" date="2020-04" db="EMBL/GenBank/DDBJ databases">
        <title>Genome sequencing of Rosenbergiella species.</title>
        <authorList>
            <person name="Alvarez-Perez S."/>
            <person name="Lievens B."/>
        </authorList>
    </citation>
    <scope>NUCLEOTIDE SEQUENCE [LARGE SCALE GENOMIC DNA]</scope>
    <source>
        <strain evidence="2 3">S61</strain>
    </source>
</reference>
<evidence type="ECO:0000313" key="3">
    <source>
        <dbReference type="Proteomes" id="UP000790096"/>
    </source>
</evidence>
<dbReference type="Proteomes" id="UP000790096">
    <property type="component" value="Unassembled WGS sequence"/>
</dbReference>